<evidence type="ECO:0000256" key="4">
    <source>
        <dbReference type="ARBA" id="ARBA00022692"/>
    </source>
</evidence>
<dbReference type="InterPro" id="IPR004681">
    <property type="entry name" value="TRAP_DctM"/>
</dbReference>
<evidence type="ECO:0000313" key="9">
    <source>
        <dbReference type="EMBL" id="USG65606.1"/>
    </source>
</evidence>
<feature type="transmembrane region" description="Helical" evidence="7">
    <location>
        <begin position="114"/>
        <end position="132"/>
    </location>
</feature>
<name>A0ABY4WLT4_9BACL</name>
<feature type="transmembrane region" description="Helical" evidence="7">
    <location>
        <begin position="139"/>
        <end position="159"/>
    </location>
</feature>
<proteinExistence type="predicted"/>
<keyword evidence="3" id="KW-0997">Cell inner membrane</keyword>
<feature type="transmembrane region" description="Helical" evidence="7">
    <location>
        <begin position="217"/>
        <end position="235"/>
    </location>
</feature>
<feature type="transmembrane region" description="Helical" evidence="7">
    <location>
        <begin position="356"/>
        <end position="377"/>
    </location>
</feature>
<dbReference type="RefSeq" id="WP_251872693.1">
    <property type="nucleotide sequence ID" value="NZ_CP098755.1"/>
</dbReference>
<protein>
    <submittedName>
        <fullName evidence="9">TRAP transporter large permease subunit</fullName>
    </submittedName>
</protein>
<sequence>MSATAIFLFASFFLLLFLNMPIAVALGLSTAATLLLFDLPIQSLPSTLYSSLTKFTLLAIPFFFLAGLIMERAGISKRLINLAQTLTGHYTGGLAIVSVVAACFFAAISGSGPATMAAVGAIIIPAMVKQGYRKDMSAGLLATAGGIGIIIPPSIAYIVYAVIAEVSIGKIFMAGIIPGLLMGAILALTGYFIAKKEKIPTLPKASRREILAALKDAAWGLMAPVIILGGIYSGIFTPTESAVVAVFYGLIVGVFVYKEIKWKQLPGLLVESAKTTSMIMLIVASASTFAWLITVEGIAEDLANSLMSIAPDKFTMLLMINLILLIAGMFVDAISAFYIFLPIFLPILGMMDIDPVHFGVMMTMNLAIGLVTPPVGLDLYVACGLAKISLKEISIGVIPFIVASIIALLLITYIPSITLWLPDLLNMK</sequence>
<keyword evidence="6 7" id="KW-0472">Membrane</keyword>
<evidence type="ECO:0000256" key="6">
    <source>
        <dbReference type="ARBA" id="ARBA00023136"/>
    </source>
</evidence>
<keyword evidence="5 7" id="KW-1133">Transmembrane helix</keyword>
<evidence type="ECO:0000256" key="2">
    <source>
        <dbReference type="ARBA" id="ARBA00022475"/>
    </source>
</evidence>
<reference evidence="9" key="1">
    <citation type="submission" date="2022-06" db="EMBL/GenBank/DDBJ databases">
        <title>Genome sequencing of Brevibacillus sp. BB3-R1.</title>
        <authorList>
            <person name="Heo J."/>
            <person name="Lee D."/>
            <person name="Won M."/>
            <person name="Han B.-H."/>
            <person name="Hong S.-B."/>
            <person name="Kwon S.-W."/>
        </authorList>
    </citation>
    <scope>NUCLEOTIDE SEQUENCE</scope>
    <source>
        <strain evidence="9">BB3-R1</strain>
    </source>
</reference>
<gene>
    <name evidence="9" type="ORF">NDK47_26490</name>
</gene>
<comment type="subcellular location">
    <subcellularLocation>
        <location evidence="1">Cell inner membrane</location>
        <topology evidence="1">Multi-pass membrane protein</topology>
    </subcellularLocation>
</comment>
<evidence type="ECO:0000256" key="3">
    <source>
        <dbReference type="ARBA" id="ARBA00022519"/>
    </source>
</evidence>
<dbReference type="PANTHER" id="PTHR33362:SF5">
    <property type="entry name" value="C4-DICARBOXYLATE TRAP TRANSPORTER LARGE PERMEASE PROTEIN DCTM"/>
    <property type="match status" value="1"/>
</dbReference>
<dbReference type="PANTHER" id="PTHR33362">
    <property type="entry name" value="SIALIC ACID TRAP TRANSPORTER PERMEASE PROTEIN SIAT-RELATED"/>
    <property type="match status" value="1"/>
</dbReference>
<dbReference type="EMBL" id="CP098755">
    <property type="protein sequence ID" value="USG65606.1"/>
    <property type="molecule type" value="Genomic_DNA"/>
</dbReference>
<keyword evidence="4 7" id="KW-0812">Transmembrane</keyword>
<keyword evidence="10" id="KW-1185">Reference proteome</keyword>
<feature type="transmembrane region" description="Helical" evidence="7">
    <location>
        <begin position="241"/>
        <end position="257"/>
    </location>
</feature>
<keyword evidence="2" id="KW-1003">Cell membrane</keyword>
<dbReference type="Proteomes" id="UP001056500">
    <property type="component" value="Chromosome"/>
</dbReference>
<dbReference type="PIRSF" id="PIRSF006066">
    <property type="entry name" value="HI0050"/>
    <property type="match status" value="1"/>
</dbReference>
<evidence type="ECO:0000256" key="7">
    <source>
        <dbReference type="SAM" id="Phobius"/>
    </source>
</evidence>
<feature type="domain" description="TRAP C4-dicarboxylate transport system permease DctM subunit" evidence="8">
    <location>
        <begin position="9"/>
        <end position="417"/>
    </location>
</feature>
<feature type="transmembrane region" description="Helical" evidence="7">
    <location>
        <begin position="51"/>
        <end position="69"/>
    </location>
</feature>
<feature type="transmembrane region" description="Helical" evidence="7">
    <location>
        <begin position="171"/>
        <end position="194"/>
    </location>
</feature>
<evidence type="ECO:0000259" key="8">
    <source>
        <dbReference type="Pfam" id="PF06808"/>
    </source>
</evidence>
<feature type="transmembrane region" description="Helical" evidence="7">
    <location>
        <begin position="397"/>
        <end position="421"/>
    </location>
</feature>
<organism evidence="9 10">
    <name type="scientific">Brevibacillus ruminantium</name>
    <dbReference type="NCBI Taxonomy" id="2950604"/>
    <lineage>
        <taxon>Bacteria</taxon>
        <taxon>Bacillati</taxon>
        <taxon>Bacillota</taxon>
        <taxon>Bacilli</taxon>
        <taxon>Bacillales</taxon>
        <taxon>Paenibacillaceae</taxon>
        <taxon>Brevibacillus</taxon>
    </lineage>
</organism>
<feature type="transmembrane region" description="Helical" evidence="7">
    <location>
        <begin position="319"/>
        <end position="344"/>
    </location>
</feature>
<feature type="transmembrane region" description="Helical" evidence="7">
    <location>
        <begin position="278"/>
        <end position="299"/>
    </location>
</feature>
<dbReference type="NCBIfam" id="TIGR00786">
    <property type="entry name" value="dctM"/>
    <property type="match status" value="1"/>
</dbReference>
<evidence type="ECO:0000256" key="1">
    <source>
        <dbReference type="ARBA" id="ARBA00004429"/>
    </source>
</evidence>
<feature type="transmembrane region" description="Helical" evidence="7">
    <location>
        <begin position="90"/>
        <end position="108"/>
    </location>
</feature>
<accession>A0ABY4WLT4</accession>
<evidence type="ECO:0000256" key="5">
    <source>
        <dbReference type="ARBA" id="ARBA00022989"/>
    </source>
</evidence>
<dbReference type="Pfam" id="PF06808">
    <property type="entry name" value="DctM"/>
    <property type="match status" value="1"/>
</dbReference>
<evidence type="ECO:0000313" key="10">
    <source>
        <dbReference type="Proteomes" id="UP001056500"/>
    </source>
</evidence>
<dbReference type="InterPro" id="IPR010656">
    <property type="entry name" value="DctM"/>
</dbReference>